<gene>
    <name evidence="1" type="ORF">DLD77_06545</name>
</gene>
<keyword evidence="2" id="KW-1185">Reference proteome</keyword>
<evidence type="ECO:0000313" key="1">
    <source>
        <dbReference type="EMBL" id="AWO01374.1"/>
    </source>
</evidence>
<accession>A0ABN5LQL6</accession>
<dbReference type="Proteomes" id="UP000246099">
    <property type="component" value="Chromosome"/>
</dbReference>
<dbReference type="EMBL" id="CP029600">
    <property type="protein sequence ID" value="AWO01374.1"/>
    <property type="molecule type" value="Genomic_DNA"/>
</dbReference>
<evidence type="ECO:0008006" key="3">
    <source>
        <dbReference type="Google" id="ProtNLM"/>
    </source>
</evidence>
<organism evidence="1 2">
    <name type="scientific">Chitinophaga alhagiae</name>
    <dbReference type="NCBI Taxonomy" id="2203219"/>
    <lineage>
        <taxon>Bacteria</taxon>
        <taxon>Pseudomonadati</taxon>
        <taxon>Bacteroidota</taxon>
        <taxon>Chitinophagia</taxon>
        <taxon>Chitinophagales</taxon>
        <taxon>Chitinophagaceae</taxon>
        <taxon>Chitinophaga</taxon>
    </lineage>
</organism>
<proteinExistence type="predicted"/>
<protein>
    <recommendedName>
        <fullName evidence="3">Transposase</fullName>
    </recommendedName>
</protein>
<reference evidence="1 2" key="1">
    <citation type="submission" date="2018-05" db="EMBL/GenBank/DDBJ databases">
        <title>Chitinophaga sp. nov., isolated from rhizosphere soil of Alhagi.</title>
        <authorList>
            <person name="Liu Y."/>
        </authorList>
    </citation>
    <scope>NUCLEOTIDE SEQUENCE [LARGE SCALE GENOMIC DNA]</scope>
    <source>
        <strain evidence="1 2">T22</strain>
    </source>
</reference>
<name>A0ABN5LQL6_9BACT</name>
<evidence type="ECO:0000313" key="2">
    <source>
        <dbReference type="Proteomes" id="UP000246099"/>
    </source>
</evidence>
<sequence length="329" mass="38479">MVHRAANFIYTHQFIQEQVKDLFYFTDEVRVRLADIKKDKDGILTMSQIGTTYQLLSRYFKGQMPMSILGCLNKILVFSFSKERDRLWKGERSLRSFRRDIPMPIAPTDLRQIKQEDGGRFYTCQIFGHTFRLYFGKKGGDKRAIWEAALRGEYKLCTSSIQVEEHKFFLLATFEVSKEDHALHPEVVAEATLSMEIPIRVKIGRHSYSIGTKEDFLYRRLAIQKALHRCQQSATYNRSKNGLTRKLQNLEHYRGAEKRYVNYKLHVYSRRLINLCLKHRVATLLLTGQQGKEAAAKEEEFLLRNWSYYSLKDKIAYKANKAGIALVVE</sequence>